<evidence type="ECO:0000313" key="1">
    <source>
        <dbReference type="EMBL" id="SMO78300.1"/>
    </source>
</evidence>
<evidence type="ECO:0008006" key="3">
    <source>
        <dbReference type="Google" id="ProtNLM"/>
    </source>
</evidence>
<organism evidence="1 2">
    <name type="scientific">Gracilimonas mengyeensis</name>
    <dbReference type="NCBI Taxonomy" id="1302730"/>
    <lineage>
        <taxon>Bacteria</taxon>
        <taxon>Pseudomonadati</taxon>
        <taxon>Balneolota</taxon>
        <taxon>Balneolia</taxon>
        <taxon>Balneolales</taxon>
        <taxon>Balneolaceae</taxon>
        <taxon>Gracilimonas</taxon>
    </lineage>
</organism>
<proteinExistence type="predicted"/>
<dbReference type="RefSeq" id="WP_142454920.1">
    <property type="nucleotide sequence ID" value="NZ_FXTP01000010.1"/>
</dbReference>
<evidence type="ECO:0000313" key="2">
    <source>
        <dbReference type="Proteomes" id="UP000317557"/>
    </source>
</evidence>
<dbReference type="AlphaFoldDB" id="A0A521E558"/>
<dbReference type="InterPro" id="IPR029756">
    <property type="entry name" value="MTH1187/YkoF-like"/>
</dbReference>
<dbReference type="SUPFAM" id="SSF89957">
    <property type="entry name" value="MTH1187/YkoF-like"/>
    <property type="match status" value="1"/>
</dbReference>
<dbReference type="OrthoDB" id="1524838at2"/>
<reference evidence="1 2" key="1">
    <citation type="submission" date="2017-05" db="EMBL/GenBank/DDBJ databases">
        <authorList>
            <person name="Varghese N."/>
            <person name="Submissions S."/>
        </authorList>
    </citation>
    <scope>NUCLEOTIDE SEQUENCE [LARGE SCALE GENOMIC DNA]</scope>
    <source>
        <strain evidence="1 2">DSM 21985</strain>
    </source>
</reference>
<dbReference type="Proteomes" id="UP000317557">
    <property type="component" value="Unassembled WGS sequence"/>
</dbReference>
<protein>
    <recommendedName>
        <fullName evidence="3">Thiamine-binding protein domain-containing protein</fullName>
    </recommendedName>
</protein>
<dbReference type="EMBL" id="FXTP01000010">
    <property type="protein sequence ID" value="SMO78300.1"/>
    <property type="molecule type" value="Genomic_DNA"/>
</dbReference>
<sequence length="81" mass="9438">MKTIAQLTYIPLSEQDPREKVQELLEHLAQYDVDIEVGYLSTTVIGAPKVIFELIKDLYDTMSLESEKFRFHVELHSPEKE</sequence>
<keyword evidence="2" id="KW-1185">Reference proteome</keyword>
<gene>
    <name evidence="1" type="ORF">SAMN06265219_110105</name>
</gene>
<accession>A0A521E558</accession>
<dbReference type="Gene3D" id="3.30.70.930">
    <property type="match status" value="1"/>
</dbReference>
<name>A0A521E558_9BACT</name>